<dbReference type="PANTHER" id="PTHR46322">
    <property type="entry name" value="PUROMYCIN-SENSITIVE AMINOPEPTIDASE"/>
    <property type="match status" value="1"/>
</dbReference>
<dbReference type="Gramene" id="Bo7g003240.1">
    <property type="protein sequence ID" value="Bo7g003240.1"/>
    <property type="gene ID" value="Bo7g003240"/>
</dbReference>
<dbReference type="InterPro" id="IPR038438">
    <property type="entry name" value="PepN_Ig-like_sf"/>
</dbReference>
<protein>
    <submittedName>
        <fullName evidence="1">Uncharacterized protein</fullName>
    </submittedName>
</protein>
<dbReference type="STRING" id="109376.A0A0D3D267"/>
<keyword evidence="2" id="KW-1185">Reference proteome</keyword>
<dbReference type="GO" id="GO:0009507">
    <property type="term" value="C:chloroplast"/>
    <property type="evidence" value="ECO:0007669"/>
    <property type="project" value="TreeGrafter"/>
</dbReference>
<dbReference type="Gene3D" id="2.60.40.1840">
    <property type="match status" value="1"/>
</dbReference>
<dbReference type="Proteomes" id="UP000032141">
    <property type="component" value="Chromosome C7"/>
</dbReference>
<dbReference type="EnsemblPlants" id="Bo7g003240.1">
    <property type="protein sequence ID" value="Bo7g003240.1"/>
    <property type="gene ID" value="Bo7g003240"/>
</dbReference>
<sequence length="213" mass="23709">MGSRSVKRIADVSMLRIYQFLQDSGPMARTSCSPTFTHQGKFLFAKKSGSECFRKVVRMYKTLLGRYIDLYFQMHDEKAVTCEEDFFAACVMLTMQISLISCNTSIGVMPCEGYVLIMSSLHQLECPAVEIDTLACFVMHTFSSHEIPLTPGQPTKEPTLIPVVVGLLDSSGKDIKLSSVYHDGTQQTISSSSTILRVTKVSQESFFKPKCGM</sequence>
<dbReference type="GO" id="GO:0008270">
    <property type="term" value="F:zinc ion binding"/>
    <property type="evidence" value="ECO:0007669"/>
    <property type="project" value="InterPro"/>
</dbReference>
<dbReference type="OMA" id="TFSSHEI"/>
<reference evidence="1 2" key="1">
    <citation type="journal article" date="2014" name="Genome Biol.">
        <title>Transcriptome and methylome profiling reveals relics of genome dominance in the mesopolyploid Brassica oleracea.</title>
        <authorList>
            <person name="Parkin I.A."/>
            <person name="Koh C."/>
            <person name="Tang H."/>
            <person name="Robinson S.J."/>
            <person name="Kagale S."/>
            <person name="Clarke W.E."/>
            <person name="Town C.D."/>
            <person name="Nixon J."/>
            <person name="Krishnakumar V."/>
            <person name="Bidwell S.L."/>
            <person name="Denoeud F."/>
            <person name="Belcram H."/>
            <person name="Links M.G."/>
            <person name="Just J."/>
            <person name="Clarke C."/>
            <person name="Bender T."/>
            <person name="Huebert T."/>
            <person name="Mason A.S."/>
            <person name="Pires J.C."/>
            <person name="Barker G."/>
            <person name="Moore J."/>
            <person name="Walley P.G."/>
            <person name="Manoli S."/>
            <person name="Batley J."/>
            <person name="Edwards D."/>
            <person name="Nelson M.N."/>
            <person name="Wang X."/>
            <person name="Paterson A.H."/>
            <person name="King G."/>
            <person name="Bancroft I."/>
            <person name="Chalhoub B."/>
            <person name="Sharpe A.G."/>
        </authorList>
    </citation>
    <scope>NUCLEOTIDE SEQUENCE</scope>
    <source>
        <strain evidence="1 2">cv. TO1000</strain>
    </source>
</reference>
<reference evidence="1" key="2">
    <citation type="submission" date="2015-03" db="UniProtKB">
        <authorList>
            <consortium name="EnsemblPlants"/>
        </authorList>
    </citation>
    <scope>IDENTIFICATION</scope>
</reference>
<evidence type="ECO:0000313" key="2">
    <source>
        <dbReference type="Proteomes" id="UP000032141"/>
    </source>
</evidence>
<name>A0A0D3D267_BRAOL</name>
<organism evidence="1 2">
    <name type="scientific">Brassica oleracea var. oleracea</name>
    <dbReference type="NCBI Taxonomy" id="109376"/>
    <lineage>
        <taxon>Eukaryota</taxon>
        <taxon>Viridiplantae</taxon>
        <taxon>Streptophyta</taxon>
        <taxon>Embryophyta</taxon>
        <taxon>Tracheophyta</taxon>
        <taxon>Spermatophyta</taxon>
        <taxon>Magnoliopsida</taxon>
        <taxon>eudicotyledons</taxon>
        <taxon>Gunneridae</taxon>
        <taxon>Pentapetalae</taxon>
        <taxon>rosids</taxon>
        <taxon>malvids</taxon>
        <taxon>Brassicales</taxon>
        <taxon>Brassicaceae</taxon>
        <taxon>Brassiceae</taxon>
        <taxon>Brassica</taxon>
    </lineage>
</organism>
<accession>A0A0D3D267</accession>
<dbReference type="PANTHER" id="PTHR46322:SF1">
    <property type="entry name" value="PUROMYCIN-SENSITIVE AMINOPEPTIDASE"/>
    <property type="match status" value="1"/>
</dbReference>
<evidence type="ECO:0000313" key="1">
    <source>
        <dbReference type="EnsemblPlants" id="Bo7g003240.1"/>
    </source>
</evidence>
<dbReference type="HOGENOM" id="CLU_1295982_0_0_1"/>
<dbReference type="eggNOG" id="KOG1046">
    <property type="taxonomic scope" value="Eukaryota"/>
</dbReference>
<dbReference type="AlphaFoldDB" id="A0A0D3D267"/>
<proteinExistence type="predicted"/>
<dbReference type="InterPro" id="IPR012779">
    <property type="entry name" value="Peptidase_M1_pepN"/>
</dbReference>